<protein>
    <recommendedName>
        <fullName evidence="1">HTH cro/C1-type domain-containing protein</fullName>
    </recommendedName>
</protein>
<dbReference type="Gene3D" id="1.10.260.40">
    <property type="entry name" value="lambda repressor-like DNA-binding domains"/>
    <property type="match status" value="1"/>
</dbReference>
<dbReference type="PROSITE" id="PS50943">
    <property type="entry name" value="HTH_CROC1"/>
    <property type="match status" value="1"/>
</dbReference>
<dbReference type="PANTHER" id="PTHR35010:SF4">
    <property type="entry name" value="BLL5781 PROTEIN"/>
    <property type="match status" value="1"/>
</dbReference>
<dbReference type="Pfam" id="PF01381">
    <property type="entry name" value="HTH_3"/>
    <property type="match status" value="1"/>
</dbReference>
<dbReference type="GO" id="GO:0003677">
    <property type="term" value="F:DNA binding"/>
    <property type="evidence" value="ECO:0007669"/>
    <property type="project" value="InterPro"/>
</dbReference>
<dbReference type="SUPFAM" id="SSF47413">
    <property type="entry name" value="lambda repressor-like DNA-binding domains"/>
    <property type="match status" value="1"/>
</dbReference>
<gene>
    <name evidence="2" type="ORF">COV49_00035</name>
</gene>
<feature type="domain" description="HTH cro/C1-type" evidence="1">
    <location>
        <begin position="9"/>
        <end position="65"/>
    </location>
</feature>
<dbReference type="InterPro" id="IPR010982">
    <property type="entry name" value="Lambda_DNA-bd_dom_sf"/>
</dbReference>
<dbReference type="Gene3D" id="3.30.450.180">
    <property type="match status" value="1"/>
</dbReference>
<dbReference type="PANTHER" id="PTHR35010">
    <property type="entry name" value="BLL4672 PROTEIN-RELATED"/>
    <property type="match status" value="1"/>
</dbReference>
<accession>A0A2M6KAI1</accession>
<evidence type="ECO:0000313" key="3">
    <source>
        <dbReference type="Proteomes" id="UP000230869"/>
    </source>
</evidence>
<dbReference type="AlphaFoldDB" id="A0A2M6KAI1"/>
<evidence type="ECO:0000259" key="1">
    <source>
        <dbReference type="PROSITE" id="PS50943"/>
    </source>
</evidence>
<comment type="caution">
    <text evidence="2">The sequence shown here is derived from an EMBL/GenBank/DDBJ whole genome shotgun (WGS) entry which is preliminary data.</text>
</comment>
<organism evidence="2 3">
    <name type="scientific">Candidatus Falkowbacteria bacterium CG11_big_fil_rev_8_21_14_0_20_39_10</name>
    <dbReference type="NCBI Taxonomy" id="1974570"/>
    <lineage>
        <taxon>Bacteria</taxon>
        <taxon>Candidatus Falkowiibacteriota</taxon>
    </lineage>
</organism>
<name>A0A2M6KAI1_9BACT</name>
<reference evidence="2 3" key="1">
    <citation type="submission" date="2017-09" db="EMBL/GenBank/DDBJ databases">
        <title>Depth-based differentiation of microbial function through sediment-hosted aquifers and enrichment of novel symbionts in the deep terrestrial subsurface.</title>
        <authorList>
            <person name="Probst A.J."/>
            <person name="Ladd B."/>
            <person name="Jarett J.K."/>
            <person name="Geller-Mcgrath D.E."/>
            <person name="Sieber C.M."/>
            <person name="Emerson J.B."/>
            <person name="Anantharaman K."/>
            <person name="Thomas B.C."/>
            <person name="Malmstrom R."/>
            <person name="Stieglmeier M."/>
            <person name="Klingl A."/>
            <person name="Woyke T."/>
            <person name="Ryan C.M."/>
            <person name="Banfield J.F."/>
        </authorList>
    </citation>
    <scope>NUCLEOTIDE SEQUENCE [LARGE SCALE GENOMIC DNA]</scope>
    <source>
        <strain evidence="2">CG11_big_fil_rev_8_21_14_0_20_39_10</strain>
    </source>
</reference>
<dbReference type="Proteomes" id="UP000230869">
    <property type="component" value="Unassembled WGS sequence"/>
</dbReference>
<dbReference type="InterPro" id="IPR001387">
    <property type="entry name" value="Cro/C1-type_HTH"/>
</dbReference>
<dbReference type="SMART" id="SM00530">
    <property type="entry name" value="HTH_XRE"/>
    <property type="match status" value="1"/>
</dbReference>
<evidence type="ECO:0000313" key="2">
    <source>
        <dbReference type="EMBL" id="PIR14096.1"/>
    </source>
</evidence>
<dbReference type="CDD" id="cd00093">
    <property type="entry name" value="HTH_XRE"/>
    <property type="match status" value="1"/>
</dbReference>
<dbReference type="EMBL" id="PCWW01000001">
    <property type="protein sequence ID" value="PIR14096.1"/>
    <property type="molecule type" value="Genomic_DNA"/>
</dbReference>
<sequence length="269" mass="32211">MSASLGGLLKDYRLQKNISQMEIAFSLGWKDTTRISRIEQGHIEKPDRLLIDKICKALELKSQETNRLLLIGGYLPTINEIQNVKNVTNPLIQSWKYPAAIRDFSWRIIHSNEKIFQYYKINQKQKDYIINNYPSVIEVTFHSEFILNKQFMPNKFFAMKRKIFLTTMLKDFKEHQRNYTKDRWYIDFIKKMLDNPLFREIWIQTDNVVDPLLNHVTNFAIKTAFHPNNPNIILTTYLMVTPYREDPRFEIEFYTPADMETFKYFDSIK</sequence>
<proteinExistence type="predicted"/>